<accession>Q815Q2</accession>
<evidence type="ECO:0000313" key="2">
    <source>
        <dbReference type="EMBL" id="AAP11952.1"/>
    </source>
</evidence>
<keyword evidence="3" id="KW-1185">Reference proteome</keyword>
<dbReference type="EMBL" id="AE016877">
    <property type="protein sequence ID" value="AAP11952.1"/>
    <property type="molecule type" value="Genomic_DNA"/>
</dbReference>
<dbReference type="NCBIfam" id="TIGR03891">
    <property type="entry name" value="thiopep_ocin"/>
    <property type="match status" value="2"/>
</dbReference>
<dbReference type="OrthoDB" id="1273722at2"/>
<dbReference type="HOGENOM" id="CLU_073591_0_0_9"/>
<proteinExistence type="predicted"/>
<organism evidence="2 3">
    <name type="scientific">Bacillus cereus (strain ATCC 14579 / DSM 31 / CCUG 7414 / JCM 2152 / NBRC 15305 / NCIMB 9373 / NCTC 2599 / NRRL B-3711)</name>
    <dbReference type="NCBI Taxonomy" id="226900"/>
    <lineage>
        <taxon>Bacteria</taxon>
        <taxon>Bacillati</taxon>
        <taxon>Bacillota</taxon>
        <taxon>Bacilli</taxon>
        <taxon>Bacillales</taxon>
        <taxon>Bacillaceae</taxon>
        <taxon>Bacillus</taxon>
        <taxon>Bacillus cereus group</taxon>
    </lineage>
</organism>
<dbReference type="InterPro" id="IPR023809">
    <property type="entry name" value="Thiopep_bacteriocin_synth_dom"/>
</dbReference>
<gene>
    <name evidence="2" type="ordered locus">BC_5083</name>
</gene>
<name>Q815Q2_BACCR</name>
<evidence type="ECO:0000313" key="3">
    <source>
        <dbReference type="Proteomes" id="UP000001417"/>
    </source>
</evidence>
<dbReference type="Pfam" id="PF14028">
    <property type="entry name" value="Lant_dehydr_C"/>
    <property type="match status" value="1"/>
</dbReference>
<evidence type="ECO:0000259" key="1">
    <source>
        <dbReference type="Pfam" id="PF14028"/>
    </source>
</evidence>
<dbReference type="RefSeq" id="WP_001004937.1">
    <property type="nucleotide sequence ID" value="NC_004722.1"/>
</dbReference>
<sequence length="323" mass="38442">MNENNFIWKAYHIFYHQNQDFLITNCIKPILDELIKKKLISKFFFIRYWEGGPHIRVRLYCTLNKSQEVDYKFNDFVSKFLKTYPSSSTLDRNMIKNQLAKLASLEEGTESTCVRENNHIIHLEYNPEYKRYGGENGIEIAEEHFYHSSIMCLKLIQEINKKTNRLRISIEIILSYLKAMNMNLQESIKFLEGYYLIWKRYVYSNTNNVEEFFANKYIKQKKVIDKIVVNYFNSNNNKGMLGEKWSNHLNLTVQNLENDWDRGELIIDKDVLAYINIPQKIAFIVTSYVHMTNNRLGIMPQEEAYLSYMLLCSLKSLYKSRKG</sequence>
<dbReference type="PATRIC" id="fig|226900.8.peg.5242"/>
<feature type="domain" description="Thiopeptide-type bacteriocin biosynthesis" evidence="1">
    <location>
        <begin position="8"/>
        <end position="310"/>
    </location>
</feature>
<dbReference type="SMR" id="Q815Q2"/>
<reference evidence="2 3" key="1">
    <citation type="journal article" date="2003" name="Nature">
        <title>Genome sequence of Bacillus cereus and comparative analysis with Bacillus anthracis.</title>
        <authorList>
            <person name="Ivanova N."/>
            <person name="Sorokin A."/>
            <person name="Anderson I."/>
            <person name="Galleron N."/>
            <person name="Candelon B."/>
            <person name="Kapatral V."/>
            <person name="Bhattacharyya A."/>
            <person name="Reznik G."/>
            <person name="Mikhailova N."/>
            <person name="Lapidus A."/>
            <person name="Chu L."/>
            <person name="Mazur M."/>
            <person name="Goltsman E."/>
            <person name="Larsen N."/>
            <person name="D'Souza M."/>
            <person name="Walunas T."/>
            <person name="Grechkin Y."/>
            <person name="Pusch G."/>
            <person name="Haselkorn R."/>
            <person name="Fonstein M."/>
            <person name="Ehrlich S.D."/>
            <person name="Overbeek R."/>
            <person name="Kyrpides N."/>
        </authorList>
    </citation>
    <scope>NUCLEOTIDE SEQUENCE [LARGE SCALE GENOMIC DNA]</scope>
    <source>
        <strain evidence="3">ATCC 14579 / DSM 31 / CCUG 7414 / JCM 2152 / NBRC 15305 / NCIMB 9373 / NCTC 2599 / NRRL B-3711</strain>
    </source>
</reference>
<dbReference type="GeneID" id="99621357"/>
<dbReference type="KEGG" id="bce:BC5083"/>
<protein>
    <submittedName>
        <fullName evidence="2">Lantibiotic biosynthesis protein</fullName>
    </submittedName>
</protein>
<dbReference type="Proteomes" id="UP000001417">
    <property type="component" value="Chromosome"/>
</dbReference>
<dbReference type="AlphaFoldDB" id="Q815Q2"/>